<feature type="transmembrane region" description="Helical" evidence="7">
    <location>
        <begin position="127"/>
        <end position="144"/>
    </location>
</feature>
<proteinExistence type="inferred from homology"/>
<evidence type="ECO:0000313" key="9">
    <source>
        <dbReference type="Proteomes" id="UP000256310"/>
    </source>
</evidence>
<keyword evidence="4 7" id="KW-0812">Transmembrane</keyword>
<feature type="transmembrane region" description="Helical" evidence="7">
    <location>
        <begin position="30"/>
        <end position="51"/>
    </location>
</feature>
<dbReference type="PANTHER" id="PTHR30250">
    <property type="entry name" value="PST FAMILY PREDICTED COLANIC ACID TRANSPORTER"/>
    <property type="match status" value="1"/>
</dbReference>
<dbReference type="Proteomes" id="UP000256310">
    <property type="component" value="Unassembled WGS sequence"/>
</dbReference>
<feature type="transmembrane region" description="Helical" evidence="7">
    <location>
        <begin position="455"/>
        <end position="478"/>
    </location>
</feature>
<dbReference type="GO" id="GO:0005886">
    <property type="term" value="C:plasma membrane"/>
    <property type="evidence" value="ECO:0007669"/>
    <property type="project" value="UniProtKB-SubCell"/>
</dbReference>
<feature type="transmembrane region" description="Helical" evidence="7">
    <location>
        <begin position="332"/>
        <end position="355"/>
    </location>
</feature>
<reference evidence="8 9" key="1">
    <citation type="submission" date="2018-07" db="EMBL/GenBank/DDBJ databases">
        <title>Genomic Encyclopedia of Type Strains, Phase IV (KMG-IV): sequencing the most valuable type-strain genomes for metagenomic binning, comparative biology and taxonomic classification.</title>
        <authorList>
            <person name="Goeker M."/>
        </authorList>
    </citation>
    <scope>NUCLEOTIDE SEQUENCE [LARGE SCALE GENOMIC DNA]</scope>
    <source>
        <strain evidence="8 9">DSM 26725</strain>
    </source>
</reference>
<dbReference type="PANTHER" id="PTHR30250:SF10">
    <property type="entry name" value="LIPOPOLYSACCHARIDE BIOSYNTHESIS PROTEIN WZXC"/>
    <property type="match status" value="1"/>
</dbReference>
<comment type="subcellular location">
    <subcellularLocation>
        <location evidence="1">Cell membrane</location>
        <topology evidence="1">Multi-pass membrane protein</topology>
    </subcellularLocation>
</comment>
<evidence type="ECO:0000256" key="6">
    <source>
        <dbReference type="ARBA" id="ARBA00023136"/>
    </source>
</evidence>
<dbReference type="EMBL" id="QRDP01000004">
    <property type="protein sequence ID" value="RED16655.1"/>
    <property type="molecule type" value="Genomic_DNA"/>
</dbReference>
<evidence type="ECO:0000256" key="1">
    <source>
        <dbReference type="ARBA" id="ARBA00004651"/>
    </source>
</evidence>
<name>A0A3D9FFQ5_9SPHN</name>
<keyword evidence="6 7" id="KW-0472">Membrane</keyword>
<organism evidence="8 9">
    <name type="scientific">Parasphingopyxis lamellibrachiae</name>
    <dbReference type="NCBI Taxonomy" id="680125"/>
    <lineage>
        <taxon>Bacteria</taxon>
        <taxon>Pseudomonadati</taxon>
        <taxon>Pseudomonadota</taxon>
        <taxon>Alphaproteobacteria</taxon>
        <taxon>Sphingomonadales</taxon>
        <taxon>Sphingomonadaceae</taxon>
        <taxon>Parasphingopyxis</taxon>
    </lineage>
</organism>
<keyword evidence="9" id="KW-1185">Reference proteome</keyword>
<protein>
    <submittedName>
        <fullName evidence="8">O-antigen/teichoic acid export membrane protein</fullName>
    </submittedName>
</protein>
<dbReference type="Pfam" id="PF13440">
    <property type="entry name" value="Polysacc_synt_3"/>
    <property type="match status" value="1"/>
</dbReference>
<evidence type="ECO:0000313" key="8">
    <source>
        <dbReference type="EMBL" id="RED16655.1"/>
    </source>
</evidence>
<dbReference type="AlphaFoldDB" id="A0A3D9FFQ5"/>
<feature type="transmembrane region" description="Helical" evidence="7">
    <location>
        <begin position="165"/>
        <end position="182"/>
    </location>
</feature>
<evidence type="ECO:0000256" key="5">
    <source>
        <dbReference type="ARBA" id="ARBA00022989"/>
    </source>
</evidence>
<feature type="transmembrane region" description="Helical" evidence="7">
    <location>
        <begin position="422"/>
        <end position="443"/>
    </location>
</feature>
<feature type="transmembrane region" description="Helical" evidence="7">
    <location>
        <begin position="394"/>
        <end position="415"/>
    </location>
</feature>
<gene>
    <name evidence="8" type="ORF">DFR46_1681</name>
</gene>
<evidence type="ECO:0000256" key="4">
    <source>
        <dbReference type="ARBA" id="ARBA00022692"/>
    </source>
</evidence>
<dbReference type="InterPro" id="IPR050833">
    <property type="entry name" value="Poly_Biosynth_Transport"/>
</dbReference>
<dbReference type="OrthoDB" id="7605542at2"/>
<feature type="transmembrane region" description="Helical" evidence="7">
    <location>
        <begin position="57"/>
        <end position="78"/>
    </location>
</feature>
<keyword evidence="5 7" id="KW-1133">Transmembrane helix</keyword>
<evidence type="ECO:0000256" key="3">
    <source>
        <dbReference type="ARBA" id="ARBA00022475"/>
    </source>
</evidence>
<sequence>MTLDNSNPSQGAPGEPPAPAKGVYRSAATAIAIAWSLRLIGLISVLVLARMLTPRDFGIVALATSVLALVDIFSALGLRQALLRIAVPERAHYDTAWTIQLLVLVVLAALLVAIGPVAAWFYEEPALGLLIAVLASCFVIDGLANIGVIDFERHFDFGRDMRMRLSVRLTSFVVTVSAALILQSYWALVIGTVMQSALNAVASYVFHPFRPRFSLAKREELLGVSLWMFLASAAQTVHNQIEKIVVGRISSRNIVGFYSVSRDLSSIFTEEIGTALNRVTFVTTARTGRPLSADPERLPSMLGAYGLIAAPLGFGLAATADEALPLLLGSQWTAAAPLLAIIAPACALYAVYKLIVITLQASGDARAAALLSVAGAASVVAVTVTLGLGGYGAASVALGALIATTALLASGLALLSHKAETGIVGLLTAVARPFAAATLMMLVVQSLDTGNLGPLAAMAIKAPLGAAIFGIAVIALWLGQGGPDGAEKTMISLVRQRSRQFLIKHFARM</sequence>
<evidence type="ECO:0000256" key="7">
    <source>
        <dbReference type="SAM" id="Phobius"/>
    </source>
</evidence>
<evidence type="ECO:0000256" key="2">
    <source>
        <dbReference type="ARBA" id="ARBA00007430"/>
    </source>
</evidence>
<keyword evidence="3" id="KW-1003">Cell membrane</keyword>
<accession>A0A3D9FFQ5</accession>
<dbReference type="RefSeq" id="WP_116236034.1">
    <property type="nucleotide sequence ID" value="NZ_QRDP01000004.1"/>
</dbReference>
<feature type="transmembrane region" description="Helical" evidence="7">
    <location>
        <begin position="367"/>
        <end position="388"/>
    </location>
</feature>
<comment type="similarity">
    <text evidence="2">Belongs to the polysaccharide synthase family.</text>
</comment>
<feature type="transmembrane region" description="Helical" evidence="7">
    <location>
        <begin position="302"/>
        <end position="320"/>
    </location>
</feature>
<comment type="caution">
    <text evidence="8">The sequence shown here is derived from an EMBL/GenBank/DDBJ whole genome shotgun (WGS) entry which is preliminary data.</text>
</comment>
<feature type="transmembrane region" description="Helical" evidence="7">
    <location>
        <begin position="99"/>
        <end position="121"/>
    </location>
</feature>